<evidence type="ECO:0000313" key="2">
    <source>
        <dbReference type="EMBL" id="AYL97695.1"/>
    </source>
</evidence>
<dbReference type="InterPro" id="IPR005338">
    <property type="entry name" value="Anhydro_N_Ac-Mur_kinase"/>
</dbReference>
<comment type="pathway">
    <text evidence="1">Amino-sugar metabolism; 1,6-anhydro-N-acetylmuramate degradation.</text>
</comment>
<evidence type="ECO:0000313" key="3">
    <source>
        <dbReference type="Proteomes" id="UP000270046"/>
    </source>
</evidence>
<evidence type="ECO:0000256" key="1">
    <source>
        <dbReference type="HAMAP-Rule" id="MF_01270"/>
    </source>
</evidence>
<reference evidence="2 3" key="1">
    <citation type="submission" date="2018-10" db="EMBL/GenBank/DDBJ databases">
        <title>Genome sequencing of Mucilaginibacter sp. HYN0043.</title>
        <authorList>
            <person name="Kim M."/>
            <person name="Yi H."/>
        </authorList>
    </citation>
    <scope>NUCLEOTIDE SEQUENCE [LARGE SCALE GENOMIC DNA]</scope>
    <source>
        <strain evidence="2 3">HYN0043</strain>
    </source>
</reference>
<comment type="similarity">
    <text evidence="1">Belongs to the anhydro-N-acetylmuramic acid kinase family.</text>
</comment>
<keyword evidence="1" id="KW-0547">Nucleotide-binding</keyword>
<name>A0A494W2F1_9SPHI</name>
<dbReference type="GO" id="GO:0016773">
    <property type="term" value="F:phosphotransferase activity, alcohol group as acceptor"/>
    <property type="evidence" value="ECO:0007669"/>
    <property type="project" value="UniProtKB-UniRule"/>
</dbReference>
<keyword evidence="3" id="KW-1185">Reference proteome</keyword>
<comment type="function">
    <text evidence="1">Catalyzes the specific phosphorylation of 1,6-anhydro-N-acetylmuramic acid (anhMurNAc) with the simultaneous cleavage of the 1,6-anhydro ring, generating MurNAc-6-P. Is required for the utilization of anhMurNAc either imported from the medium or derived from its own cell wall murein, and thus plays a role in cell wall recycling.</text>
</comment>
<sequence length="397" mass="42907">MIPLNPNLQHLFNIAQKATKTGIGLMSGTSLDGLDIALCRFTGTGPNTRFELVNFITIPYPESFKLEVQQVFAKRLADLEKVTLLNAYIGTYHGELILQALNSWNIKPTEIDFIASHGQTIYHAPKRLHQHENYLNATLQIGDGDHLAVKTGILTISDFRQKHIAAGGEGAPLALYGDVLLGSKARENRILLNIGGIANLTWLPGDGDFSHVLCTDIGPGNTLIDAACRSYFNKPYDEDSAIAYNGKVNEALLEALLAHPFFTEKAPKTTGPELFNLDLVAEAQKASGTENINHTDLVSTLSAFTANSIAAFVKENINADDLKIFTSGGGARNPFVIAELKKLLPDVVIDDSNMLGIDPDAKEAILFALLGNEALSGEPVKIGDNPAVLMGKFSFPK</sequence>
<proteinExistence type="inferred from homology"/>
<comment type="catalytic activity">
    <reaction evidence="1">
        <text>1,6-anhydro-N-acetyl-beta-muramate + ATP + H2O = N-acetyl-D-muramate 6-phosphate + ADP + H(+)</text>
        <dbReference type="Rhea" id="RHEA:24952"/>
        <dbReference type="ChEBI" id="CHEBI:15377"/>
        <dbReference type="ChEBI" id="CHEBI:15378"/>
        <dbReference type="ChEBI" id="CHEBI:30616"/>
        <dbReference type="ChEBI" id="CHEBI:58690"/>
        <dbReference type="ChEBI" id="CHEBI:58722"/>
        <dbReference type="ChEBI" id="CHEBI:456216"/>
        <dbReference type="EC" id="2.7.1.170"/>
    </reaction>
</comment>
<dbReference type="EMBL" id="CP032869">
    <property type="protein sequence ID" value="AYL97695.1"/>
    <property type="molecule type" value="Genomic_DNA"/>
</dbReference>
<keyword evidence="1" id="KW-0119">Carbohydrate metabolism</keyword>
<keyword evidence="1 2" id="KW-0418">Kinase</keyword>
<dbReference type="GO" id="GO:0009254">
    <property type="term" value="P:peptidoglycan turnover"/>
    <property type="evidence" value="ECO:0007669"/>
    <property type="project" value="UniProtKB-UniRule"/>
</dbReference>
<dbReference type="EC" id="2.7.1.170" evidence="1"/>
<organism evidence="2 3">
    <name type="scientific">Mucilaginibacter celer</name>
    <dbReference type="NCBI Taxonomy" id="2305508"/>
    <lineage>
        <taxon>Bacteria</taxon>
        <taxon>Pseudomonadati</taxon>
        <taxon>Bacteroidota</taxon>
        <taxon>Sphingobacteriia</taxon>
        <taxon>Sphingobacteriales</taxon>
        <taxon>Sphingobacteriaceae</taxon>
        <taxon>Mucilaginibacter</taxon>
    </lineage>
</organism>
<dbReference type="GO" id="GO:0016301">
    <property type="term" value="F:kinase activity"/>
    <property type="evidence" value="ECO:0007669"/>
    <property type="project" value="UniProtKB-KW"/>
</dbReference>
<dbReference type="GO" id="GO:0006040">
    <property type="term" value="P:amino sugar metabolic process"/>
    <property type="evidence" value="ECO:0007669"/>
    <property type="project" value="InterPro"/>
</dbReference>
<dbReference type="InterPro" id="IPR043129">
    <property type="entry name" value="ATPase_NBD"/>
</dbReference>
<dbReference type="Proteomes" id="UP000270046">
    <property type="component" value="Chromosome"/>
</dbReference>
<keyword evidence="1" id="KW-0808">Transferase</keyword>
<dbReference type="AlphaFoldDB" id="A0A494W2F1"/>
<protein>
    <recommendedName>
        <fullName evidence="1">Anhydro-N-acetylmuramic acid kinase</fullName>
        <ecNumber evidence="1">2.7.1.170</ecNumber>
    </recommendedName>
    <alternativeName>
        <fullName evidence="1">AnhMurNAc kinase</fullName>
    </alternativeName>
</protein>
<dbReference type="GO" id="GO:0005524">
    <property type="term" value="F:ATP binding"/>
    <property type="evidence" value="ECO:0007669"/>
    <property type="project" value="UniProtKB-UniRule"/>
</dbReference>
<dbReference type="KEGG" id="muh:HYN43_021425"/>
<gene>
    <name evidence="1" type="primary">anmK</name>
    <name evidence="2" type="ORF">HYN43_021425</name>
</gene>
<dbReference type="UniPathway" id="UPA00343"/>
<keyword evidence="1" id="KW-0067">ATP-binding</keyword>
<dbReference type="PANTHER" id="PTHR30605:SF0">
    <property type="entry name" value="ANHYDRO-N-ACETYLMURAMIC ACID KINASE"/>
    <property type="match status" value="1"/>
</dbReference>
<dbReference type="CDD" id="cd24050">
    <property type="entry name" value="ASKHA_NBD_ANMK"/>
    <property type="match status" value="1"/>
</dbReference>
<dbReference type="SUPFAM" id="SSF53067">
    <property type="entry name" value="Actin-like ATPase domain"/>
    <property type="match status" value="1"/>
</dbReference>
<dbReference type="OrthoDB" id="9763949at2"/>
<dbReference type="Gene3D" id="3.30.420.40">
    <property type="match status" value="2"/>
</dbReference>
<dbReference type="PANTHER" id="PTHR30605">
    <property type="entry name" value="ANHYDRO-N-ACETYLMURAMIC ACID KINASE"/>
    <property type="match status" value="1"/>
</dbReference>
<accession>A0A494W2F1</accession>
<dbReference type="GO" id="GO:0097175">
    <property type="term" value="P:1,6-anhydro-N-acetyl-beta-muramic acid catabolic process"/>
    <property type="evidence" value="ECO:0007669"/>
    <property type="project" value="UniProtKB-UniRule"/>
</dbReference>
<dbReference type="UniPathway" id="UPA00544"/>
<comment type="pathway">
    <text evidence="1">Cell wall biogenesis; peptidoglycan recycling.</text>
</comment>
<dbReference type="RefSeq" id="WP_119405984.1">
    <property type="nucleotide sequence ID" value="NZ_CP032869.1"/>
</dbReference>
<dbReference type="HAMAP" id="MF_01270">
    <property type="entry name" value="AnhMurNAc_kinase"/>
    <property type="match status" value="1"/>
</dbReference>
<dbReference type="Pfam" id="PF03702">
    <property type="entry name" value="AnmK"/>
    <property type="match status" value="1"/>
</dbReference>
<feature type="binding site" evidence="1">
    <location>
        <begin position="28"/>
        <end position="35"/>
    </location>
    <ligand>
        <name>ATP</name>
        <dbReference type="ChEBI" id="CHEBI:30616"/>
    </ligand>
</feature>